<dbReference type="InterPro" id="IPR043519">
    <property type="entry name" value="NT_sf"/>
</dbReference>
<evidence type="ECO:0000313" key="3">
    <source>
        <dbReference type="EMBL" id="OHY92025.1"/>
    </source>
</evidence>
<comment type="similarity">
    <text evidence="1 2">Belongs to the Iojap/RsfS family.</text>
</comment>
<keyword evidence="7" id="KW-1185">Reference proteome</keyword>
<dbReference type="EMBL" id="LJZX01000089">
    <property type="protein sequence ID" value="PKQ71486.1"/>
    <property type="molecule type" value="Genomic_DNA"/>
</dbReference>
<dbReference type="STRING" id="646.BJD16_14465"/>
<dbReference type="HAMAP" id="MF_01477">
    <property type="entry name" value="Iojap_RsfS"/>
    <property type="match status" value="1"/>
</dbReference>
<protein>
    <recommendedName>
        <fullName evidence="2">Ribosomal silencing factor RsfS</fullName>
    </recommendedName>
</protein>
<evidence type="ECO:0000313" key="4">
    <source>
        <dbReference type="EMBL" id="PKQ71486.1"/>
    </source>
</evidence>
<dbReference type="Gene3D" id="3.30.460.10">
    <property type="entry name" value="Beta Polymerase, domain 2"/>
    <property type="match status" value="1"/>
</dbReference>
<dbReference type="GO" id="GO:0043023">
    <property type="term" value="F:ribosomal large subunit binding"/>
    <property type="evidence" value="ECO:0007669"/>
    <property type="project" value="TreeGrafter"/>
</dbReference>
<evidence type="ECO:0000313" key="8">
    <source>
        <dbReference type="Proteomes" id="UP000233526"/>
    </source>
</evidence>
<name>A0A1S2CTP9_AERSO</name>
<comment type="function">
    <text evidence="2">Functions as a ribosomal silencing factor. Interacts with ribosomal protein uL14 (rplN), blocking formation of intersubunit bridge B8. Prevents association of the 30S and 50S ribosomal subunits and the formation of functional ribosomes, thus repressing translation.</text>
</comment>
<keyword evidence="2" id="KW-0678">Repressor</keyword>
<dbReference type="EMBL" id="NQMM01000047">
    <property type="protein sequence ID" value="PKQ74715.1"/>
    <property type="molecule type" value="Genomic_DNA"/>
</dbReference>
<dbReference type="InterPro" id="IPR004394">
    <property type="entry name" value="Iojap/RsfS/C7orf30"/>
</dbReference>
<dbReference type="GO" id="GO:0005737">
    <property type="term" value="C:cytoplasm"/>
    <property type="evidence" value="ECO:0007669"/>
    <property type="project" value="UniProtKB-SubCell"/>
</dbReference>
<gene>
    <name evidence="2 5" type="primary">rsfS</name>
    <name evidence="4" type="ORF">AOX56_07595</name>
    <name evidence="3" type="ORF">BJD16_14465</name>
    <name evidence="5" type="ORF">CJP16_16715</name>
</gene>
<reference evidence="7 8" key="2">
    <citation type="journal article" date="2017" name="Front. Microbiol.">
        <title>Strong Genomic and Phenotypic Heterogeneity in the Aeromonas sobria Species Complex.</title>
        <authorList>
            <person name="Gauthier J."/>
            <person name="Vincent A.T."/>
            <person name="Charette S.J."/>
            <person name="Derome N."/>
        </authorList>
    </citation>
    <scope>NUCLEOTIDE SEQUENCE [LARGE SCALE GENOMIC DNA]</scope>
    <source>
        <strain evidence="4 8">JF2635</strain>
        <strain evidence="5 7">TM18</strain>
    </source>
</reference>
<dbReference type="PANTHER" id="PTHR21043">
    <property type="entry name" value="IOJAP SUPERFAMILY ORTHOLOG"/>
    <property type="match status" value="1"/>
</dbReference>
<keyword evidence="2" id="KW-0810">Translation regulation</keyword>
<dbReference type="AlphaFoldDB" id="A0A1S2CTP9"/>
<organism evidence="3 6">
    <name type="scientific">Aeromonas sobria</name>
    <dbReference type="NCBI Taxonomy" id="646"/>
    <lineage>
        <taxon>Bacteria</taxon>
        <taxon>Pseudomonadati</taxon>
        <taxon>Pseudomonadota</taxon>
        <taxon>Gammaproteobacteria</taxon>
        <taxon>Aeromonadales</taxon>
        <taxon>Aeromonadaceae</taxon>
        <taxon>Aeromonas</taxon>
    </lineage>
</organism>
<evidence type="ECO:0000256" key="2">
    <source>
        <dbReference type="HAMAP-Rule" id="MF_01477"/>
    </source>
</evidence>
<dbReference type="SUPFAM" id="SSF81301">
    <property type="entry name" value="Nucleotidyltransferase"/>
    <property type="match status" value="1"/>
</dbReference>
<dbReference type="Proteomes" id="UP000179934">
    <property type="component" value="Unassembled WGS sequence"/>
</dbReference>
<comment type="subcellular location">
    <subcellularLocation>
        <location evidence="2">Cytoplasm</location>
    </subcellularLocation>
</comment>
<dbReference type="GO" id="GO:0017148">
    <property type="term" value="P:negative regulation of translation"/>
    <property type="evidence" value="ECO:0007669"/>
    <property type="project" value="UniProtKB-UniRule"/>
</dbReference>
<dbReference type="GO" id="GO:0090071">
    <property type="term" value="P:negative regulation of ribosome biogenesis"/>
    <property type="evidence" value="ECO:0007669"/>
    <property type="project" value="UniProtKB-UniRule"/>
</dbReference>
<dbReference type="EMBL" id="MKFU01000017">
    <property type="protein sequence ID" value="OHY92025.1"/>
    <property type="molecule type" value="Genomic_DNA"/>
</dbReference>
<dbReference type="GO" id="GO:0042256">
    <property type="term" value="P:cytosolic ribosome assembly"/>
    <property type="evidence" value="ECO:0007669"/>
    <property type="project" value="UniProtKB-UniRule"/>
</dbReference>
<comment type="caution">
    <text evidence="3">The sequence shown here is derived from an EMBL/GenBank/DDBJ whole genome shotgun (WGS) entry which is preliminary data.</text>
</comment>
<dbReference type="PANTHER" id="PTHR21043:SF0">
    <property type="entry name" value="MITOCHONDRIAL ASSEMBLY OF RIBOSOMAL LARGE SUBUNIT PROTEIN 1"/>
    <property type="match status" value="1"/>
</dbReference>
<dbReference type="RefSeq" id="WP_042022811.1">
    <property type="nucleotide sequence ID" value="NZ_CAMTHQ010000009.1"/>
</dbReference>
<proteinExistence type="inferred from homology"/>
<evidence type="ECO:0000313" key="7">
    <source>
        <dbReference type="Proteomes" id="UP000233467"/>
    </source>
</evidence>
<evidence type="ECO:0000313" key="6">
    <source>
        <dbReference type="Proteomes" id="UP000179934"/>
    </source>
</evidence>
<dbReference type="Pfam" id="PF02410">
    <property type="entry name" value="RsfS"/>
    <property type="match status" value="1"/>
</dbReference>
<dbReference type="Proteomes" id="UP000233526">
    <property type="component" value="Unassembled WGS sequence"/>
</dbReference>
<dbReference type="OrthoDB" id="9793681at2"/>
<keyword evidence="2" id="KW-0963">Cytoplasm</keyword>
<evidence type="ECO:0000313" key="5">
    <source>
        <dbReference type="EMBL" id="PKQ74715.1"/>
    </source>
</evidence>
<evidence type="ECO:0000256" key="1">
    <source>
        <dbReference type="ARBA" id="ARBA00010574"/>
    </source>
</evidence>
<sequence>MQGQELHAFIIDKIDDMKGRDIITLDVRGTSTITDAMIVCSGNSSRHVSAIAHHLASEARHAGLDLLSVEGQVSGEWALVDMGSVIVHVMQDEPRDFYQLEKLWSGAAHVNMQ</sequence>
<reference evidence="3 6" key="1">
    <citation type="submission" date="2016-09" db="EMBL/GenBank/DDBJ databases">
        <title>Draft Genome Sequence of Aeromonas sobria Strain 08005, Isolated from Sick Rana catesbeiana.</title>
        <authorList>
            <person name="Yang Q."/>
        </authorList>
    </citation>
    <scope>NUCLEOTIDE SEQUENCE [LARGE SCALE GENOMIC DNA]</scope>
    <source>
        <strain evidence="3 6">08005</strain>
    </source>
</reference>
<dbReference type="GeneID" id="58923517"/>
<dbReference type="Proteomes" id="UP000233467">
    <property type="component" value="Unassembled WGS sequence"/>
</dbReference>
<comment type="subunit">
    <text evidence="2">Interacts with ribosomal protein uL14 (rplN).</text>
</comment>
<dbReference type="NCBIfam" id="TIGR00090">
    <property type="entry name" value="rsfS_iojap_ybeB"/>
    <property type="match status" value="1"/>
</dbReference>
<accession>A0A1S2CTP9</accession>